<feature type="domain" description="Haemolysin-type calcium binding-related" evidence="4">
    <location>
        <begin position="8"/>
        <end position="51"/>
    </location>
</feature>
<dbReference type="InterPro" id="IPR011049">
    <property type="entry name" value="Serralysin-like_metalloprot_C"/>
</dbReference>
<dbReference type="PANTHER" id="PTHR38340">
    <property type="entry name" value="S-LAYER PROTEIN"/>
    <property type="match status" value="1"/>
</dbReference>
<evidence type="ECO:0000256" key="2">
    <source>
        <dbReference type="ARBA" id="ARBA00022525"/>
    </source>
</evidence>
<sequence length="235" mass="24282">MLTRTGDDLVLTIAGTGDKVTIQSYLYNEAAGSYRLEEIRFADGTVWTLDTVKTLLITGNDSAQTLRGYATADVIEAGGGNDAVYGGAGDDLLRGGDGNDSLYGEAGDDTLDGGAGNDTLNGGEGSDILSGGLGKDTYVLTETTAATDTLRIAAGDSLVNNFDVVTGFKLGNGTASTAGIDRLDLDDFLIAANVSAADGVDSGIIRSHSITNGFISFDDIDSYTTPLCPYDKQFN</sequence>
<dbReference type="AlphaFoldDB" id="H8GJ13"/>
<dbReference type="GO" id="GO:0005576">
    <property type="term" value="C:extracellular region"/>
    <property type="evidence" value="ECO:0007669"/>
    <property type="project" value="UniProtKB-SubCell"/>
</dbReference>
<keyword evidence="6" id="KW-1185">Reference proteome</keyword>
<organism evidence="5 6">
    <name type="scientific">Methylomicrobium album BG8</name>
    <dbReference type="NCBI Taxonomy" id="686340"/>
    <lineage>
        <taxon>Bacteria</taxon>
        <taxon>Pseudomonadati</taxon>
        <taxon>Pseudomonadota</taxon>
        <taxon>Gammaproteobacteria</taxon>
        <taxon>Methylococcales</taxon>
        <taxon>Methylococcaceae</taxon>
        <taxon>Methylomicrobium</taxon>
    </lineage>
</organism>
<accession>H8GJ13</accession>
<dbReference type="STRING" id="686340.Metal_3882"/>
<dbReference type="PRINTS" id="PR00313">
    <property type="entry name" value="CABNDNGRPT"/>
</dbReference>
<protein>
    <submittedName>
        <fullName evidence="5">Hemolysin-type calcium-binding protein</fullName>
    </submittedName>
</protein>
<dbReference type="Proteomes" id="UP000005090">
    <property type="component" value="Chromosome"/>
</dbReference>
<keyword evidence="3" id="KW-0106">Calcium</keyword>
<evidence type="ECO:0000256" key="3">
    <source>
        <dbReference type="ARBA" id="ARBA00022837"/>
    </source>
</evidence>
<dbReference type="PROSITE" id="PS00330">
    <property type="entry name" value="HEMOLYSIN_CALCIUM"/>
    <property type="match status" value="2"/>
</dbReference>
<dbReference type="GO" id="GO:0005509">
    <property type="term" value="F:calcium ion binding"/>
    <property type="evidence" value="ECO:0007669"/>
    <property type="project" value="InterPro"/>
</dbReference>
<dbReference type="eggNOG" id="COG2931">
    <property type="taxonomic scope" value="Bacteria"/>
</dbReference>
<evidence type="ECO:0000313" key="5">
    <source>
        <dbReference type="EMBL" id="EIC31520.1"/>
    </source>
</evidence>
<comment type="subcellular location">
    <subcellularLocation>
        <location evidence="1">Secreted</location>
    </subcellularLocation>
</comment>
<dbReference type="EMBL" id="CM001475">
    <property type="protein sequence ID" value="EIC31520.1"/>
    <property type="molecule type" value="Genomic_DNA"/>
</dbReference>
<dbReference type="PANTHER" id="PTHR38340:SF1">
    <property type="entry name" value="S-LAYER PROTEIN"/>
    <property type="match status" value="1"/>
</dbReference>
<name>H8GJ13_METAL</name>
<dbReference type="HOGENOM" id="CLU_1179108_0_0_6"/>
<dbReference type="RefSeq" id="WP_005374923.1">
    <property type="nucleotide sequence ID" value="NZ_CM001475.1"/>
</dbReference>
<keyword evidence="2" id="KW-0964">Secreted</keyword>
<reference evidence="5 6" key="1">
    <citation type="journal article" date="2013" name="Genome Announc.">
        <title>Genome Sequence of the Obligate Gammaproteobacterial Methanotroph Methylomicrobium album Strain BG8.</title>
        <authorList>
            <person name="Kits K.D."/>
            <person name="Kalyuzhnaya M.G."/>
            <person name="Klotz M.G."/>
            <person name="Jetten M.S."/>
            <person name="Op den Camp H.J."/>
            <person name="Vuilleumier S."/>
            <person name="Bringel F."/>
            <person name="Dispirito A.A."/>
            <person name="Murrell J.C."/>
            <person name="Bruce D."/>
            <person name="Cheng J.F."/>
            <person name="Copeland A."/>
            <person name="Goodwin L."/>
            <person name="Hauser L."/>
            <person name="Lajus A."/>
            <person name="Land M.L."/>
            <person name="Lapidus A."/>
            <person name="Lucas S."/>
            <person name="Medigue C."/>
            <person name="Pitluck S."/>
            <person name="Woyke T."/>
            <person name="Zeytun A."/>
            <person name="Stein L.Y."/>
        </authorList>
    </citation>
    <scope>NUCLEOTIDE SEQUENCE [LARGE SCALE GENOMIC DNA]</scope>
    <source>
        <strain evidence="5 6">BG8</strain>
    </source>
</reference>
<evidence type="ECO:0000256" key="1">
    <source>
        <dbReference type="ARBA" id="ARBA00004613"/>
    </source>
</evidence>
<proteinExistence type="predicted"/>
<dbReference type="InterPro" id="IPR018511">
    <property type="entry name" value="Hemolysin-typ_Ca-bd_CS"/>
</dbReference>
<dbReference type="InterPro" id="IPR050557">
    <property type="entry name" value="RTX_toxin/Mannuronan_C5-epim"/>
</dbReference>
<dbReference type="Pfam" id="PF00353">
    <property type="entry name" value="HemolysinCabind"/>
    <property type="match status" value="1"/>
</dbReference>
<dbReference type="Gene3D" id="2.150.10.10">
    <property type="entry name" value="Serralysin-like metalloprotease, C-terminal"/>
    <property type="match status" value="1"/>
</dbReference>
<dbReference type="Pfam" id="PF06594">
    <property type="entry name" value="HCBP_related"/>
    <property type="match status" value="1"/>
</dbReference>
<dbReference type="InterPro" id="IPR010566">
    <property type="entry name" value="Haemolys_ca-bd"/>
</dbReference>
<dbReference type="SUPFAM" id="SSF51120">
    <property type="entry name" value="beta-Roll"/>
    <property type="match status" value="1"/>
</dbReference>
<evidence type="ECO:0000313" key="6">
    <source>
        <dbReference type="Proteomes" id="UP000005090"/>
    </source>
</evidence>
<gene>
    <name evidence="5" type="ORF">Metal_3882</name>
</gene>
<evidence type="ECO:0000259" key="4">
    <source>
        <dbReference type="Pfam" id="PF06594"/>
    </source>
</evidence>
<dbReference type="InterPro" id="IPR001343">
    <property type="entry name" value="Hemolysn_Ca-bd"/>
</dbReference>